<dbReference type="GO" id="GO:0005829">
    <property type="term" value="C:cytosol"/>
    <property type="evidence" value="ECO:0007669"/>
    <property type="project" value="TreeGrafter"/>
</dbReference>
<keyword evidence="6 7" id="KW-0694">RNA-binding</keyword>
<feature type="binding site" evidence="7 8">
    <location>
        <position position="57"/>
    </location>
    <ligand>
        <name>S-adenosyl-L-methionine</name>
        <dbReference type="ChEBI" id="CHEBI:59789"/>
    </ligand>
</feature>
<reference evidence="10" key="1">
    <citation type="submission" date="2024-05" db="EMBL/GenBank/DDBJ databases">
        <title>Campylobacter coli isolated from environmental waters in Slovenia.</title>
        <authorList>
            <person name="Zautner A.E."/>
            <person name="Bunk B."/>
            <person name="Riedel T."/>
            <person name="Sproeer C."/>
        </authorList>
    </citation>
    <scope>NUCLEOTIDE SEQUENCE</scope>
    <source>
        <strain evidence="10">CCS1377</strain>
    </source>
</reference>
<dbReference type="NCBIfam" id="TIGR00755">
    <property type="entry name" value="ksgA"/>
    <property type="match status" value="1"/>
</dbReference>
<evidence type="ECO:0000256" key="3">
    <source>
        <dbReference type="ARBA" id="ARBA00022603"/>
    </source>
</evidence>
<comment type="subcellular location">
    <subcellularLocation>
        <location evidence="7">Cytoplasm</location>
    </subcellularLocation>
</comment>
<dbReference type="SUPFAM" id="SSF53335">
    <property type="entry name" value="S-adenosyl-L-methionine-dependent methyltransferases"/>
    <property type="match status" value="1"/>
</dbReference>
<evidence type="ECO:0000256" key="1">
    <source>
        <dbReference type="ARBA" id="ARBA00022490"/>
    </source>
</evidence>
<feature type="binding site" evidence="7 8">
    <location>
        <position position="85"/>
    </location>
    <ligand>
        <name>S-adenosyl-L-methionine</name>
        <dbReference type="ChEBI" id="CHEBI:59789"/>
    </ligand>
</feature>
<dbReference type="Gene3D" id="1.10.8.100">
    <property type="entry name" value="Ribosomal RNA adenine dimethylase-like, domain 2"/>
    <property type="match status" value="1"/>
</dbReference>
<evidence type="ECO:0000256" key="7">
    <source>
        <dbReference type="HAMAP-Rule" id="MF_00607"/>
    </source>
</evidence>
<evidence type="ECO:0000256" key="2">
    <source>
        <dbReference type="ARBA" id="ARBA00022552"/>
    </source>
</evidence>
<feature type="binding site" evidence="7 8">
    <location>
        <position position="13"/>
    </location>
    <ligand>
        <name>S-adenosyl-L-methionine</name>
        <dbReference type="ChEBI" id="CHEBI:59789"/>
    </ligand>
</feature>
<evidence type="ECO:0000256" key="8">
    <source>
        <dbReference type="PROSITE-ProRule" id="PRU01026"/>
    </source>
</evidence>
<dbReference type="InterPro" id="IPR020598">
    <property type="entry name" value="rRNA_Ade_methylase_Trfase_N"/>
</dbReference>
<dbReference type="InterPro" id="IPR023165">
    <property type="entry name" value="rRNA_Ade_diMease-like_C"/>
</dbReference>
<dbReference type="EC" id="2.1.1.182" evidence="7"/>
<dbReference type="AlphaFoldDB" id="A0AAU7E7R8"/>
<protein>
    <recommendedName>
        <fullName evidence="7">Ribosomal RNA small subunit methyltransferase A</fullName>
        <ecNumber evidence="7">2.1.1.182</ecNumber>
    </recommendedName>
    <alternativeName>
        <fullName evidence="7">16S rRNA (adenine(1518)-N(6)/adenine(1519)-N(6))-dimethyltransferase</fullName>
    </alternativeName>
    <alternativeName>
        <fullName evidence="7">16S rRNA dimethyladenosine transferase</fullName>
    </alternativeName>
    <alternativeName>
        <fullName evidence="7">16S rRNA dimethylase</fullName>
    </alternativeName>
    <alternativeName>
        <fullName evidence="7">S-adenosylmethionine-6-N', N'-adenosyl(rRNA) dimethyltransferase</fullName>
    </alternativeName>
</protein>
<dbReference type="SMART" id="SM00650">
    <property type="entry name" value="rADc"/>
    <property type="match status" value="1"/>
</dbReference>
<dbReference type="RefSeq" id="WP_348518542.1">
    <property type="nucleotide sequence ID" value="NZ_CP155620.1"/>
</dbReference>
<dbReference type="PANTHER" id="PTHR11727:SF7">
    <property type="entry name" value="DIMETHYLADENOSINE TRANSFERASE-RELATED"/>
    <property type="match status" value="1"/>
</dbReference>
<comment type="catalytic activity">
    <reaction evidence="7">
        <text>adenosine(1518)/adenosine(1519) in 16S rRNA + 4 S-adenosyl-L-methionine = N(6)-dimethyladenosine(1518)/N(6)-dimethyladenosine(1519) in 16S rRNA + 4 S-adenosyl-L-homocysteine + 4 H(+)</text>
        <dbReference type="Rhea" id="RHEA:19609"/>
        <dbReference type="Rhea" id="RHEA-COMP:10232"/>
        <dbReference type="Rhea" id="RHEA-COMP:10233"/>
        <dbReference type="ChEBI" id="CHEBI:15378"/>
        <dbReference type="ChEBI" id="CHEBI:57856"/>
        <dbReference type="ChEBI" id="CHEBI:59789"/>
        <dbReference type="ChEBI" id="CHEBI:74411"/>
        <dbReference type="ChEBI" id="CHEBI:74493"/>
        <dbReference type="EC" id="2.1.1.182"/>
    </reaction>
</comment>
<dbReference type="PANTHER" id="PTHR11727">
    <property type="entry name" value="DIMETHYLADENOSINE TRANSFERASE"/>
    <property type="match status" value="1"/>
</dbReference>
<feature type="binding site" evidence="7 8">
    <location>
        <position position="11"/>
    </location>
    <ligand>
        <name>S-adenosyl-L-methionine</name>
        <dbReference type="ChEBI" id="CHEBI:59789"/>
    </ligand>
</feature>
<dbReference type="Gene3D" id="3.40.50.150">
    <property type="entry name" value="Vaccinia Virus protein VP39"/>
    <property type="match status" value="1"/>
</dbReference>
<proteinExistence type="inferred from homology"/>
<evidence type="ECO:0000313" key="10">
    <source>
        <dbReference type="EMBL" id="XBJ29179.1"/>
    </source>
</evidence>
<dbReference type="Pfam" id="PF00398">
    <property type="entry name" value="RrnaAD"/>
    <property type="match status" value="1"/>
</dbReference>
<evidence type="ECO:0000259" key="9">
    <source>
        <dbReference type="SMART" id="SM00650"/>
    </source>
</evidence>
<dbReference type="GO" id="GO:0052908">
    <property type="term" value="F:16S rRNA (adenine(1518)-N(6)/adenine(1519)-N(6))-dimethyltransferase activity"/>
    <property type="evidence" value="ECO:0007669"/>
    <property type="project" value="UniProtKB-EC"/>
</dbReference>
<dbReference type="HAMAP" id="MF_00607">
    <property type="entry name" value="16SrRNA_methyltr_A"/>
    <property type="match status" value="1"/>
</dbReference>
<feature type="domain" description="Ribosomal RNA adenine methylase transferase N-terminal" evidence="9">
    <location>
        <begin position="18"/>
        <end position="186"/>
    </location>
</feature>
<sequence length="265" mass="30453">MIKAKKQYGQNFLNNKSVLIKITQAIPKDTKNIVEIGPGLGDLTQELLKISKVKAYEIDDDLISILQKKFQKELECGKLNLLHQDASELVCFDENKYFLVANLPYYVASHLILQALEDENCQGLIVMVQKEMALKFCANSGDSDFSALGVLSAMICERKILFDVEPSCFNPPPKVMSSVMYLNKKGEFKDFCNLNGFKILLRDCFKAPRKQLISNLKQHKSIILKLLKDLDLKDNVRPHELCVDSYLKIYEKLKDYYEYGRECKY</sequence>
<dbReference type="GO" id="GO:0003723">
    <property type="term" value="F:RNA binding"/>
    <property type="evidence" value="ECO:0007669"/>
    <property type="project" value="UniProtKB-UniRule"/>
</dbReference>
<evidence type="ECO:0000256" key="4">
    <source>
        <dbReference type="ARBA" id="ARBA00022679"/>
    </source>
</evidence>
<organism evidence="10">
    <name type="scientific">Campylobacter sp. CCS1377</name>
    <dbReference type="NCBI Taxonomy" id="3158229"/>
    <lineage>
        <taxon>Bacteria</taxon>
        <taxon>Pseudomonadati</taxon>
        <taxon>Campylobacterota</taxon>
        <taxon>Epsilonproteobacteria</taxon>
        <taxon>Campylobacterales</taxon>
        <taxon>Campylobacteraceae</taxon>
        <taxon>Campylobacter</taxon>
    </lineage>
</organism>
<comment type="function">
    <text evidence="7">Specifically dimethylates two adjacent adenosines (A1518 and A1519) in the loop of a conserved hairpin near the 3'-end of 16S rRNA in the 30S particle. May play a critical role in biogenesis of 30S subunits.</text>
</comment>
<dbReference type="InterPro" id="IPR020596">
    <property type="entry name" value="rRNA_Ade_Mease_Trfase_CS"/>
</dbReference>
<keyword evidence="5 7" id="KW-0949">S-adenosyl-L-methionine</keyword>
<dbReference type="InterPro" id="IPR001737">
    <property type="entry name" value="KsgA/Erm"/>
</dbReference>
<dbReference type="CDD" id="cd02440">
    <property type="entry name" value="AdoMet_MTases"/>
    <property type="match status" value="1"/>
</dbReference>
<dbReference type="InterPro" id="IPR029063">
    <property type="entry name" value="SAM-dependent_MTases_sf"/>
</dbReference>
<accession>A0AAU7E7R8</accession>
<dbReference type="EMBL" id="CP155620">
    <property type="protein sequence ID" value="XBJ29179.1"/>
    <property type="molecule type" value="Genomic_DNA"/>
</dbReference>
<feature type="binding site" evidence="7 8">
    <location>
        <position position="102"/>
    </location>
    <ligand>
        <name>S-adenosyl-L-methionine</name>
        <dbReference type="ChEBI" id="CHEBI:59789"/>
    </ligand>
</feature>
<keyword evidence="4 7" id="KW-0808">Transferase</keyword>
<evidence type="ECO:0000256" key="6">
    <source>
        <dbReference type="ARBA" id="ARBA00022884"/>
    </source>
</evidence>
<dbReference type="PROSITE" id="PS51689">
    <property type="entry name" value="SAM_RNA_A_N6_MT"/>
    <property type="match status" value="1"/>
</dbReference>
<comment type="similarity">
    <text evidence="7">Belongs to the class I-like SAM-binding methyltransferase superfamily. rRNA adenine N(6)-methyltransferase family. RsmA subfamily.</text>
</comment>
<keyword evidence="2 7" id="KW-0698">rRNA processing</keyword>
<feature type="binding site" evidence="7 8">
    <location>
        <position position="37"/>
    </location>
    <ligand>
        <name>S-adenosyl-L-methionine</name>
        <dbReference type="ChEBI" id="CHEBI:59789"/>
    </ligand>
</feature>
<dbReference type="InterPro" id="IPR011530">
    <property type="entry name" value="rRNA_adenine_dimethylase"/>
</dbReference>
<name>A0AAU7E7R8_9BACT</name>
<dbReference type="PROSITE" id="PS01131">
    <property type="entry name" value="RRNA_A_DIMETH"/>
    <property type="match status" value="1"/>
</dbReference>
<keyword evidence="3 7" id="KW-0489">Methyltransferase</keyword>
<keyword evidence="1 7" id="KW-0963">Cytoplasm</keyword>
<evidence type="ECO:0000256" key="5">
    <source>
        <dbReference type="ARBA" id="ARBA00022691"/>
    </source>
</evidence>
<gene>
    <name evidence="7 10" type="primary">rsmA</name>
    <name evidence="7" type="synonym">ksgA</name>
    <name evidence="10" type="ORF">AAH949_08900</name>
</gene>